<reference evidence="3 4" key="1">
    <citation type="submission" date="2021-04" db="EMBL/GenBank/DDBJ databases">
        <title>The genome sequence of Ideonella sp. 3Y2.</title>
        <authorList>
            <person name="Liu Y."/>
        </authorList>
    </citation>
    <scope>NUCLEOTIDE SEQUENCE [LARGE SCALE GENOMIC DNA]</scope>
    <source>
        <strain evidence="3 4">3Y2</strain>
    </source>
</reference>
<dbReference type="RefSeq" id="WP_210851776.1">
    <property type="nucleotide sequence ID" value="NZ_JAGQDD010000001.1"/>
</dbReference>
<accession>A0A941BFL1</accession>
<evidence type="ECO:0000313" key="3">
    <source>
        <dbReference type="EMBL" id="MBQ0929538.1"/>
    </source>
</evidence>
<proteinExistence type="predicted"/>
<keyword evidence="2" id="KW-0732">Signal</keyword>
<comment type="caution">
    <text evidence="3">The sequence shown here is derived from an EMBL/GenBank/DDBJ whole genome shotgun (WGS) entry which is preliminary data.</text>
</comment>
<feature type="signal peptide" evidence="2">
    <location>
        <begin position="1"/>
        <end position="21"/>
    </location>
</feature>
<organism evidence="3 4">
    <name type="scientific">Ideonella alba</name>
    <dbReference type="NCBI Taxonomy" id="2824118"/>
    <lineage>
        <taxon>Bacteria</taxon>
        <taxon>Pseudomonadati</taxon>
        <taxon>Pseudomonadota</taxon>
        <taxon>Betaproteobacteria</taxon>
        <taxon>Burkholderiales</taxon>
        <taxon>Sphaerotilaceae</taxon>
        <taxon>Ideonella</taxon>
    </lineage>
</organism>
<feature type="compositionally biased region" description="Low complexity" evidence="1">
    <location>
        <begin position="97"/>
        <end position="118"/>
    </location>
</feature>
<gene>
    <name evidence="3" type="ORF">KAK03_03500</name>
</gene>
<name>A0A941BFL1_9BURK</name>
<keyword evidence="4" id="KW-1185">Reference proteome</keyword>
<dbReference type="AlphaFoldDB" id="A0A941BFL1"/>
<sequence>MRTHTLTALAATLLLATTAIAKLPPPSDEAKAKAAEAAAKTAWTGKVDAYLLCKSQDKVAAGYRAAAKKNGKDAGTVVETPACADPGPFVYTPPAPASGAASTAVAAPAPASAPAKKG</sequence>
<feature type="chain" id="PRO_5037841736" evidence="2">
    <location>
        <begin position="22"/>
        <end position="118"/>
    </location>
</feature>
<protein>
    <submittedName>
        <fullName evidence="3">Uncharacterized protein</fullName>
    </submittedName>
</protein>
<evidence type="ECO:0000256" key="2">
    <source>
        <dbReference type="SAM" id="SignalP"/>
    </source>
</evidence>
<evidence type="ECO:0000313" key="4">
    <source>
        <dbReference type="Proteomes" id="UP000676246"/>
    </source>
</evidence>
<evidence type="ECO:0000256" key="1">
    <source>
        <dbReference type="SAM" id="MobiDB-lite"/>
    </source>
</evidence>
<dbReference type="EMBL" id="JAGQDD010000001">
    <property type="protein sequence ID" value="MBQ0929538.1"/>
    <property type="molecule type" value="Genomic_DNA"/>
</dbReference>
<feature type="region of interest" description="Disordered" evidence="1">
    <location>
        <begin position="96"/>
        <end position="118"/>
    </location>
</feature>
<dbReference type="Proteomes" id="UP000676246">
    <property type="component" value="Unassembled WGS sequence"/>
</dbReference>